<evidence type="ECO:0000313" key="2">
    <source>
        <dbReference type="EMBL" id="CAI5442648.1"/>
    </source>
</evidence>
<dbReference type="OrthoDB" id="5861797at2759"/>
<organism evidence="2 3">
    <name type="scientific">Caenorhabditis angaria</name>
    <dbReference type="NCBI Taxonomy" id="860376"/>
    <lineage>
        <taxon>Eukaryota</taxon>
        <taxon>Metazoa</taxon>
        <taxon>Ecdysozoa</taxon>
        <taxon>Nematoda</taxon>
        <taxon>Chromadorea</taxon>
        <taxon>Rhabditida</taxon>
        <taxon>Rhabditina</taxon>
        <taxon>Rhabditomorpha</taxon>
        <taxon>Rhabditoidea</taxon>
        <taxon>Rhabditidae</taxon>
        <taxon>Peloderinae</taxon>
        <taxon>Caenorhabditis</taxon>
    </lineage>
</organism>
<feature type="compositionally biased region" description="Basic and acidic residues" evidence="1">
    <location>
        <begin position="21"/>
        <end position="33"/>
    </location>
</feature>
<feature type="region of interest" description="Disordered" evidence="1">
    <location>
        <begin position="1"/>
        <end position="33"/>
    </location>
</feature>
<feature type="compositionally biased region" description="Acidic residues" evidence="1">
    <location>
        <begin position="79"/>
        <end position="90"/>
    </location>
</feature>
<gene>
    <name evidence="2" type="ORF">CAMP_LOCUS5285</name>
</gene>
<feature type="compositionally biased region" description="Basic and acidic residues" evidence="1">
    <location>
        <begin position="53"/>
        <end position="76"/>
    </location>
</feature>
<dbReference type="Proteomes" id="UP001152747">
    <property type="component" value="Unassembled WGS sequence"/>
</dbReference>
<accession>A0A9P1IDJ2</accession>
<protein>
    <submittedName>
        <fullName evidence="2">Uncharacterized protein</fullName>
    </submittedName>
</protein>
<name>A0A9P1IDJ2_9PELO</name>
<keyword evidence="3" id="KW-1185">Reference proteome</keyword>
<evidence type="ECO:0000313" key="3">
    <source>
        <dbReference type="Proteomes" id="UP001152747"/>
    </source>
</evidence>
<feature type="region of interest" description="Disordered" evidence="1">
    <location>
        <begin position="53"/>
        <end position="90"/>
    </location>
</feature>
<comment type="caution">
    <text evidence="2">The sequence shown here is derived from an EMBL/GenBank/DDBJ whole genome shotgun (WGS) entry which is preliminary data.</text>
</comment>
<reference evidence="2" key="1">
    <citation type="submission" date="2022-11" db="EMBL/GenBank/DDBJ databases">
        <authorList>
            <person name="Kikuchi T."/>
        </authorList>
    </citation>
    <scope>NUCLEOTIDE SEQUENCE</scope>
    <source>
        <strain evidence="2">PS1010</strain>
    </source>
</reference>
<sequence>MGDAIKHYTQNETAHFQRSHKAGDPLSFDRGKIEHHLPPRILLGKELAENLEDRRKAKEEQQNVHPDDREIKDKVVNEVPDENEEDYKEH</sequence>
<dbReference type="AlphaFoldDB" id="A0A9P1IDJ2"/>
<evidence type="ECO:0000256" key="1">
    <source>
        <dbReference type="SAM" id="MobiDB-lite"/>
    </source>
</evidence>
<dbReference type="EMBL" id="CANHGI010000002">
    <property type="protein sequence ID" value="CAI5442648.1"/>
    <property type="molecule type" value="Genomic_DNA"/>
</dbReference>
<proteinExistence type="predicted"/>